<dbReference type="CDD" id="cd16393">
    <property type="entry name" value="SPO0J_N"/>
    <property type="match status" value="1"/>
</dbReference>
<dbReference type="GO" id="GO:0007059">
    <property type="term" value="P:chromosome segregation"/>
    <property type="evidence" value="ECO:0007669"/>
    <property type="project" value="UniProtKB-KW"/>
</dbReference>
<dbReference type="Gene3D" id="3.90.1530.30">
    <property type="match status" value="1"/>
</dbReference>
<dbReference type="InterPro" id="IPR050336">
    <property type="entry name" value="Chromosome_partition/occlusion"/>
</dbReference>
<dbReference type="InterPro" id="IPR003115">
    <property type="entry name" value="ParB_N"/>
</dbReference>
<dbReference type="Proteomes" id="UP000289455">
    <property type="component" value="Unassembled WGS sequence"/>
</dbReference>
<protein>
    <submittedName>
        <fullName evidence="5">ParB/RepB/Spo0J family partition protein</fullName>
    </submittedName>
</protein>
<dbReference type="PANTHER" id="PTHR33375">
    <property type="entry name" value="CHROMOSOME-PARTITIONING PROTEIN PARB-RELATED"/>
    <property type="match status" value="1"/>
</dbReference>
<dbReference type="GO" id="GO:0005694">
    <property type="term" value="C:chromosome"/>
    <property type="evidence" value="ECO:0007669"/>
    <property type="project" value="TreeGrafter"/>
</dbReference>
<dbReference type="InterPro" id="IPR036086">
    <property type="entry name" value="ParB/Sulfiredoxin_sf"/>
</dbReference>
<comment type="similarity">
    <text evidence="1">Belongs to the ParB family.</text>
</comment>
<gene>
    <name evidence="5" type="ORF">ESB04_00190</name>
</gene>
<dbReference type="Pfam" id="PF17762">
    <property type="entry name" value="HTH_ParB"/>
    <property type="match status" value="1"/>
</dbReference>
<feature type="domain" description="ParB-like N-terminal" evidence="4">
    <location>
        <begin position="49"/>
        <end position="139"/>
    </location>
</feature>
<evidence type="ECO:0000256" key="3">
    <source>
        <dbReference type="ARBA" id="ARBA00023125"/>
    </source>
</evidence>
<keyword evidence="6" id="KW-1185">Reference proteome</keyword>
<dbReference type="InterPro" id="IPR057240">
    <property type="entry name" value="ParB_dimer_C"/>
</dbReference>
<dbReference type="FunFam" id="3.90.1530.30:FF:000001">
    <property type="entry name" value="Chromosome partitioning protein ParB"/>
    <property type="match status" value="1"/>
</dbReference>
<evidence type="ECO:0000256" key="1">
    <source>
        <dbReference type="ARBA" id="ARBA00006295"/>
    </source>
</evidence>
<name>A0A4Q1C212_9BACT</name>
<evidence type="ECO:0000256" key="2">
    <source>
        <dbReference type="ARBA" id="ARBA00022829"/>
    </source>
</evidence>
<evidence type="ECO:0000313" key="5">
    <source>
        <dbReference type="EMBL" id="RXK52111.1"/>
    </source>
</evidence>
<reference evidence="5 6" key="1">
    <citation type="submission" date="2019-01" db="EMBL/GenBank/DDBJ databases">
        <title>Cytophagaceae bacterium strain CAR-16.</title>
        <authorList>
            <person name="Chen W.-M."/>
        </authorList>
    </citation>
    <scope>NUCLEOTIDE SEQUENCE [LARGE SCALE GENOMIC DNA]</scope>
    <source>
        <strain evidence="5 6">CAR-16</strain>
    </source>
</reference>
<dbReference type="SUPFAM" id="SSF110849">
    <property type="entry name" value="ParB/Sulfiredoxin"/>
    <property type="match status" value="1"/>
</dbReference>
<dbReference type="PANTHER" id="PTHR33375:SF1">
    <property type="entry name" value="CHROMOSOME-PARTITIONING PROTEIN PARB-RELATED"/>
    <property type="match status" value="1"/>
</dbReference>
<dbReference type="NCBIfam" id="TIGR00180">
    <property type="entry name" value="parB_part"/>
    <property type="match status" value="1"/>
</dbReference>
<evidence type="ECO:0000313" key="6">
    <source>
        <dbReference type="Proteomes" id="UP000289455"/>
    </source>
</evidence>
<dbReference type="Pfam" id="PF02195">
    <property type="entry name" value="ParB_N"/>
    <property type="match status" value="1"/>
</dbReference>
<dbReference type="SUPFAM" id="SSF109709">
    <property type="entry name" value="KorB DNA-binding domain-like"/>
    <property type="match status" value="1"/>
</dbReference>
<comment type="caution">
    <text evidence="5">The sequence shown here is derived from an EMBL/GenBank/DDBJ whole genome shotgun (WGS) entry which is preliminary data.</text>
</comment>
<dbReference type="SMART" id="SM00470">
    <property type="entry name" value="ParB"/>
    <property type="match status" value="1"/>
</dbReference>
<dbReference type="GO" id="GO:0003677">
    <property type="term" value="F:DNA binding"/>
    <property type="evidence" value="ECO:0007669"/>
    <property type="project" value="UniProtKB-KW"/>
</dbReference>
<keyword evidence="2" id="KW-0159">Chromosome partition</keyword>
<organism evidence="5 6">
    <name type="scientific">Aquirufa rosea</name>
    <dbReference type="NCBI Taxonomy" id="2509241"/>
    <lineage>
        <taxon>Bacteria</taxon>
        <taxon>Pseudomonadati</taxon>
        <taxon>Bacteroidota</taxon>
        <taxon>Cytophagia</taxon>
        <taxon>Cytophagales</taxon>
        <taxon>Flectobacillaceae</taxon>
        <taxon>Aquirufa</taxon>
    </lineage>
</organism>
<sequence>MSAKQETSSKKRIGLGRGLGALLEDSVNVSTSKHAPELAGSLEGVNLMDEIPLEYIETNPYQPREHFEQEALADLAESIRIQGIIQPITVRKLAPKKFQLISGERRLQASKLAGLSSIPAYVRTADDQQMIEMALIENIQRENLNAIEIALSYKRLMDECQLKQEDLGNRVGKSRSNVTNYMRLLKLPIVIQAAIRDAKISMGHARCLVSVENPELQHVLFQKTISEEWSVRKLEDAVRQSAHPDLGKPEDAKNLPLAEIQQIQKTFAEFFQSPVSFKMNEDGKGELKISFKSKEELLKLLKAVQ</sequence>
<proteinExistence type="inferred from homology"/>
<dbReference type="FunFam" id="1.10.10.2830:FF:000001">
    <property type="entry name" value="Chromosome partitioning protein ParB"/>
    <property type="match status" value="1"/>
</dbReference>
<dbReference type="Pfam" id="PF23552">
    <property type="entry name" value="ParB_C"/>
    <property type="match status" value="1"/>
</dbReference>
<dbReference type="Gene3D" id="1.10.10.2830">
    <property type="match status" value="1"/>
</dbReference>
<accession>A0A4Q1C212</accession>
<keyword evidence="3" id="KW-0238">DNA-binding</keyword>
<evidence type="ECO:0000259" key="4">
    <source>
        <dbReference type="SMART" id="SM00470"/>
    </source>
</evidence>
<dbReference type="RefSeq" id="WP_129025044.1">
    <property type="nucleotide sequence ID" value="NZ_SDHY01000001.1"/>
</dbReference>
<dbReference type="InterPro" id="IPR004437">
    <property type="entry name" value="ParB/RepB/Spo0J"/>
</dbReference>
<dbReference type="EMBL" id="SDHY01000001">
    <property type="protein sequence ID" value="RXK52111.1"/>
    <property type="molecule type" value="Genomic_DNA"/>
</dbReference>
<dbReference type="InterPro" id="IPR041468">
    <property type="entry name" value="HTH_ParB/Spo0J"/>
</dbReference>
<dbReference type="AlphaFoldDB" id="A0A4Q1C212"/>
<dbReference type="OrthoDB" id="9802051at2"/>